<dbReference type="GO" id="GO:0070129">
    <property type="term" value="P:regulation of mitochondrial translation"/>
    <property type="evidence" value="ECO:0007669"/>
    <property type="project" value="TreeGrafter"/>
</dbReference>
<dbReference type="Gene3D" id="2.10.25.10">
    <property type="entry name" value="Laminin"/>
    <property type="match status" value="1"/>
</dbReference>
<keyword evidence="1" id="KW-0646">Protease inhibitor</keyword>
<dbReference type="GO" id="GO:0005634">
    <property type="term" value="C:nucleus"/>
    <property type="evidence" value="ECO:0007669"/>
    <property type="project" value="TreeGrafter"/>
</dbReference>
<dbReference type="CDD" id="cd19941">
    <property type="entry name" value="TIL"/>
    <property type="match status" value="1"/>
</dbReference>
<dbReference type="GO" id="GO:0005739">
    <property type="term" value="C:mitochondrion"/>
    <property type="evidence" value="ECO:0007669"/>
    <property type="project" value="TreeGrafter"/>
</dbReference>
<dbReference type="OrthoDB" id="185373at2759"/>
<evidence type="ECO:0000256" key="2">
    <source>
        <dbReference type="SAM" id="Coils"/>
    </source>
</evidence>
<protein>
    <submittedName>
        <fullName evidence="4">Uncharacterized protein</fullName>
    </submittedName>
</protein>
<feature type="coiled-coil region" evidence="2">
    <location>
        <begin position="182"/>
        <end position="209"/>
    </location>
</feature>
<keyword evidence="1" id="KW-0722">Serine protease inhibitor</keyword>
<feature type="signal peptide" evidence="3">
    <location>
        <begin position="1"/>
        <end position="16"/>
    </location>
</feature>
<gene>
    <name evidence="4" type="ORF">CBOVIS_LOCUS67</name>
</gene>
<reference evidence="4 5" key="1">
    <citation type="submission" date="2020-04" db="EMBL/GenBank/DDBJ databases">
        <authorList>
            <person name="Laetsch R D."/>
            <person name="Stevens L."/>
            <person name="Kumar S."/>
            <person name="Blaxter L. M."/>
        </authorList>
    </citation>
    <scope>NUCLEOTIDE SEQUENCE [LARGE SCALE GENOMIC DNA]</scope>
</reference>
<dbReference type="PANTHER" id="PTHR46669:SF1">
    <property type="entry name" value="LEUCINE-RICH PPR MOTIF-CONTAINING PROTEIN, MITOCHONDRIAL"/>
    <property type="match status" value="1"/>
</dbReference>
<keyword evidence="3" id="KW-0732">Signal</keyword>
<name>A0A8S1EA32_9PELO</name>
<sequence>MKAFLIAVVFVYSVNATSIDWCEYWARVGKKSERPECAGYELPNKLRKSEVQCPRNEVYSCLDCEPTCQNLVPKCRKVRRRFATIFTIHDTRVQRSVQEQCNRGCVCKTGFARNAQKVCVQFRECVNYYPVNNAVKEVEPHEEGTVMQTVKKMVPVIVNDVWKAFFNSIRDNLKRNYRVSGEVILLEVVRQLEEDNDELKKRIFNNANRWIPLLIASCGHPLSNMEKSERCIILGRLWKQIERNMKMIPVWAWNAKFEVLNENEADWNEVAEMENLRKHGTEPDIHTFHFVIDKVVKSGDIEACRNMVYDMARNGFSVDKNINASMTYCFSIRGHYAKADSLIEQASTKYGEFGESLAHGAAARAAACRGDKNRLRVVLRRCVDEKTKRLQMSTEDIFETIWHLAEKSHDGTGSECEQLIEQMLNCTSRNHGFFRKMFREVERHISHRHYYSALALLEDTKRVSDCLENQQRSLFLYQLLGRLASQLIRNHEPAHLIRDIANRVHFAFNGKRSKFRVRIYDDLLFAALMLKDLNLEDRIEYFRTFVDDIDAKRERIHISLPLISSESEIDQRLAIIFRLSSMGYKDWSSIDIEPLINIILQPIYDHGRPRRDMSRLDKVGRILKSYGISDKNLWMMMFNWSKKRAFEEHRKMEELWEKPYSRDLRGWCKAYYSSTYDVPKSSKKSPVRVPYEKFKSCVEQGDIAKVASILSSAENGGGWPTDTNFEEIVPKVIELYLNHESWKNVKNMLINLSSLSSTWNEEPVKTPVKNFHLLMILRRMAEEEEKFSVRQLTDYAYELRNLFPYALSHYESFFESQNEYKKLFALCFERLEKVGLTPSSIDELIDFLRCLVKIELIQLHPSETLTVFFINIVLKRVGWEEALNTWQKFLSGLHCPNGTVALLRHCLYQNTDEARTNMQYVIHRGSTFLSKSRIAVMHIAVLIGMRKYEDAEKACDICGDSIDSNDCLMAMKLMNSLKSRSLDEQFMLDFAAICLRRLRLSQNKEAAQNMQADLLRICDSKQMGPTALRVYELFSDYEVALRHDEKSRLAAAIEKHSMLAKKWMLKPNGFLNLTENDEIITNSDEARIEKKLKKELNVTV</sequence>
<feature type="chain" id="PRO_5035869243" evidence="3">
    <location>
        <begin position="17"/>
        <end position="1100"/>
    </location>
</feature>
<dbReference type="AlphaFoldDB" id="A0A8S1EA32"/>
<comment type="caution">
    <text evidence="4">The sequence shown here is derived from an EMBL/GenBank/DDBJ whole genome shotgun (WGS) entry which is preliminary data.</text>
</comment>
<dbReference type="Gene3D" id="1.25.40.10">
    <property type="entry name" value="Tetratricopeptide repeat domain"/>
    <property type="match status" value="1"/>
</dbReference>
<keyword evidence="2" id="KW-0175">Coiled coil</keyword>
<organism evidence="4 5">
    <name type="scientific">Caenorhabditis bovis</name>
    <dbReference type="NCBI Taxonomy" id="2654633"/>
    <lineage>
        <taxon>Eukaryota</taxon>
        <taxon>Metazoa</taxon>
        <taxon>Ecdysozoa</taxon>
        <taxon>Nematoda</taxon>
        <taxon>Chromadorea</taxon>
        <taxon>Rhabditida</taxon>
        <taxon>Rhabditina</taxon>
        <taxon>Rhabditomorpha</taxon>
        <taxon>Rhabditoidea</taxon>
        <taxon>Rhabditidae</taxon>
        <taxon>Peloderinae</taxon>
        <taxon>Caenorhabditis</taxon>
    </lineage>
</organism>
<dbReference type="GO" id="GO:0003730">
    <property type="term" value="F:mRNA 3'-UTR binding"/>
    <property type="evidence" value="ECO:0007669"/>
    <property type="project" value="TreeGrafter"/>
</dbReference>
<evidence type="ECO:0000313" key="5">
    <source>
        <dbReference type="Proteomes" id="UP000494206"/>
    </source>
</evidence>
<evidence type="ECO:0000256" key="1">
    <source>
        <dbReference type="ARBA" id="ARBA00022900"/>
    </source>
</evidence>
<accession>A0A8S1EA32</accession>
<dbReference type="PANTHER" id="PTHR46669">
    <property type="entry name" value="LEUCINE-RICH PPR MOTIF-CONTAINING PROTEIN, MITOCHONDRIAL"/>
    <property type="match status" value="1"/>
</dbReference>
<keyword evidence="5" id="KW-1185">Reference proteome</keyword>
<evidence type="ECO:0000256" key="3">
    <source>
        <dbReference type="SAM" id="SignalP"/>
    </source>
</evidence>
<dbReference type="InterPro" id="IPR011990">
    <property type="entry name" value="TPR-like_helical_dom_sf"/>
</dbReference>
<dbReference type="SUPFAM" id="SSF57567">
    <property type="entry name" value="Serine protease inhibitors"/>
    <property type="match status" value="1"/>
</dbReference>
<dbReference type="GO" id="GO:0004867">
    <property type="term" value="F:serine-type endopeptidase inhibitor activity"/>
    <property type="evidence" value="ECO:0007669"/>
    <property type="project" value="UniProtKB-KW"/>
</dbReference>
<dbReference type="InterPro" id="IPR033490">
    <property type="entry name" value="LRP130"/>
</dbReference>
<dbReference type="InterPro" id="IPR036084">
    <property type="entry name" value="Ser_inhib-like_sf"/>
</dbReference>
<dbReference type="EMBL" id="CADEPM010000001">
    <property type="protein sequence ID" value="CAB3396527.1"/>
    <property type="molecule type" value="Genomic_DNA"/>
</dbReference>
<dbReference type="Proteomes" id="UP000494206">
    <property type="component" value="Unassembled WGS sequence"/>
</dbReference>
<proteinExistence type="predicted"/>
<evidence type="ECO:0000313" key="4">
    <source>
        <dbReference type="EMBL" id="CAB3396527.1"/>
    </source>
</evidence>